<name>A0ABT6Q8L8_9PROT</name>
<dbReference type="InterPro" id="IPR000711">
    <property type="entry name" value="ATPase_OSCP/dsu"/>
</dbReference>
<evidence type="ECO:0000313" key="10">
    <source>
        <dbReference type="Proteomes" id="UP001431775"/>
    </source>
</evidence>
<evidence type="ECO:0000256" key="7">
    <source>
        <dbReference type="ARBA" id="ARBA00023310"/>
    </source>
</evidence>
<sequence>MAAGAASTFAANDLKGRYAIALYELAEEERVLNEVVSEVENLLKIINESELLREVLNNPSFDTAQSREIIVGTLKQAGFGQLLQNFVGVIANNRRLASLKSILLAFFALVDFRRGVTTAQVTTAHPLTDKQRAQLKDRLAQVGYNKVNIQERIDTKLLGGFVVRIGAQLYDASLKSRLNRLHNVMKGAA</sequence>
<protein>
    <recommendedName>
        <fullName evidence="8">ATP synthase subunit delta</fullName>
    </recommendedName>
    <alternativeName>
        <fullName evidence="8">ATP synthase F(1) sector subunit delta</fullName>
    </alternativeName>
    <alternativeName>
        <fullName evidence="8">F-type ATPase subunit delta</fullName>
        <shortName evidence="8">F-ATPase subunit delta</shortName>
    </alternativeName>
</protein>
<keyword evidence="2 8" id="KW-0813">Transport</keyword>
<reference evidence="9" key="1">
    <citation type="submission" date="2023-05" db="EMBL/GenBank/DDBJ databases">
        <title>Whole genome sequence of Commensalibacter sp.</title>
        <authorList>
            <person name="Charoenyingcharoen P."/>
            <person name="Yukphan P."/>
        </authorList>
    </citation>
    <scope>NUCLEOTIDE SEQUENCE</scope>
    <source>
        <strain evidence="9">TBRC 10068</strain>
    </source>
</reference>
<accession>A0ABT6Q8L8</accession>
<dbReference type="Proteomes" id="UP001431775">
    <property type="component" value="Unassembled WGS sequence"/>
</dbReference>
<gene>
    <name evidence="8 9" type="primary">atpH</name>
    <name evidence="9" type="ORF">QJV33_07570</name>
</gene>
<comment type="caution">
    <text evidence="9">The sequence shown here is derived from an EMBL/GenBank/DDBJ whole genome shotgun (WGS) entry which is preliminary data.</text>
</comment>
<dbReference type="Pfam" id="PF00213">
    <property type="entry name" value="OSCP"/>
    <property type="match status" value="1"/>
</dbReference>
<evidence type="ECO:0000256" key="3">
    <source>
        <dbReference type="ARBA" id="ARBA00022781"/>
    </source>
</evidence>
<keyword evidence="5 8" id="KW-0472">Membrane</keyword>
<dbReference type="InterPro" id="IPR026015">
    <property type="entry name" value="ATP_synth_OSCP/delta_N_sf"/>
</dbReference>
<dbReference type="Gene3D" id="1.10.520.20">
    <property type="entry name" value="N-terminal domain of the delta subunit of the F1F0-ATP synthase"/>
    <property type="match status" value="1"/>
</dbReference>
<proteinExistence type="inferred from homology"/>
<dbReference type="SUPFAM" id="SSF47928">
    <property type="entry name" value="N-terminal domain of the delta subunit of the F1F0-ATP synthase"/>
    <property type="match status" value="1"/>
</dbReference>
<dbReference type="HAMAP" id="MF_01416">
    <property type="entry name" value="ATP_synth_delta_bact"/>
    <property type="match status" value="1"/>
</dbReference>
<evidence type="ECO:0000256" key="8">
    <source>
        <dbReference type="HAMAP-Rule" id="MF_01416"/>
    </source>
</evidence>
<evidence type="ECO:0000256" key="6">
    <source>
        <dbReference type="ARBA" id="ARBA00023196"/>
    </source>
</evidence>
<evidence type="ECO:0000256" key="4">
    <source>
        <dbReference type="ARBA" id="ARBA00023065"/>
    </source>
</evidence>
<evidence type="ECO:0000256" key="5">
    <source>
        <dbReference type="ARBA" id="ARBA00023136"/>
    </source>
</evidence>
<comment type="similarity">
    <text evidence="8">Belongs to the ATPase delta chain family.</text>
</comment>
<dbReference type="PANTHER" id="PTHR11910">
    <property type="entry name" value="ATP SYNTHASE DELTA CHAIN"/>
    <property type="match status" value="1"/>
</dbReference>
<evidence type="ECO:0000256" key="1">
    <source>
        <dbReference type="ARBA" id="ARBA00004370"/>
    </source>
</evidence>
<comment type="function">
    <text evidence="8">F(1)F(0) ATP synthase produces ATP from ADP in the presence of a proton or sodium gradient. F-type ATPases consist of two structural domains, F(1) containing the extramembraneous catalytic core and F(0) containing the membrane proton channel, linked together by a central stalk and a peripheral stalk. During catalysis, ATP synthesis in the catalytic domain of F(1) is coupled via a rotary mechanism of the central stalk subunits to proton translocation.</text>
</comment>
<dbReference type="RefSeq" id="WP_281463403.1">
    <property type="nucleotide sequence ID" value="NZ_JASBAN010000001.1"/>
</dbReference>
<keyword evidence="6 8" id="KW-0139">CF(1)</keyword>
<dbReference type="NCBIfam" id="TIGR01145">
    <property type="entry name" value="ATP_synt_delta"/>
    <property type="match status" value="1"/>
</dbReference>
<evidence type="ECO:0000313" key="9">
    <source>
        <dbReference type="EMBL" id="MDI2113131.1"/>
    </source>
</evidence>
<dbReference type="EMBL" id="JASBAN010000001">
    <property type="protein sequence ID" value="MDI2113131.1"/>
    <property type="molecule type" value="Genomic_DNA"/>
</dbReference>
<organism evidence="9 10">
    <name type="scientific">Commensalibacter nepenthis</name>
    <dbReference type="NCBI Taxonomy" id="3043872"/>
    <lineage>
        <taxon>Bacteria</taxon>
        <taxon>Pseudomonadati</taxon>
        <taxon>Pseudomonadota</taxon>
        <taxon>Alphaproteobacteria</taxon>
        <taxon>Acetobacterales</taxon>
        <taxon>Acetobacteraceae</taxon>
    </lineage>
</organism>
<comment type="function">
    <text evidence="8">This protein is part of the stalk that links CF(0) to CF(1). It either transmits conformational changes from CF(0) to CF(1) or is implicated in proton conduction.</text>
</comment>
<dbReference type="InterPro" id="IPR020781">
    <property type="entry name" value="ATPase_OSCP/d_CS"/>
</dbReference>
<dbReference type="PRINTS" id="PR00125">
    <property type="entry name" value="ATPASEDELTA"/>
</dbReference>
<keyword evidence="3 8" id="KW-0375">Hydrogen ion transport</keyword>
<keyword evidence="7 8" id="KW-0066">ATP synthesis</keyword>
<keyword evidence="8" id="KW-1003">Cell membrane</keyword>
<keyword evidence="4 8" id="KW-0406">Ion transport</keyword>
<comment type="subcellular location">
    <subcellularLocation>
        <location evidence="8">Cell membrane</location>
        <topology evidence="8">Peripheral membrane protein</topology>
    </subcellularLocation>
    <subcellularLocation>
        <location evidence="1">Membrane</location>
    </subcellularLocation>
</comment>
<keyword evidence="10" id="KW-1185">Reference proteome</keyword>
<evidence type="ECO:0000256" key="2">
    <source>
        <dbReference type="ARBA" id="ARBA00022448"/>
    </source>
</evidence>
<dbReference type="PROSITE" id="PS00389">
    <property type="entry name" value="ATPASE_DELTA"/>
    <property type="match status" value="1"/>
</dbReference>